<dbReference type="PANTHER" id="PTHR34047">
    <property type="entry name" value="NUCLEAR INTRON MATURASE 1, MITOCHONDRIAL-RELATED"/>
    <property type="match status" value="1"/>
</dbReference>
<keyword evidence="5" id="KW-1185">Reference proteome</keyword>
<dbReference type="PROSITE" id="PS50878">
    <property type="entry name" value="RT_POL"/>
    <property type="match status" value="1"/>
</dbReference>
<feature type="region of interest" description="Disordered" evidence="1">
    <location>
        <begin position="629"/>
        <end position="662"/>
    </location>
</feature>
<dbReference type="CDD" id="cd01651">
    <property type="entry name" value="RT_G2_intron"/>
    <property type="match status" value="1"/>
</dbReference>
<dbReference type="PANTHER" id="PTHR34047:SF8">
    <property type="entry name" value="PROTEIN YKFC"/>
    <property type="match status" value="1"/>
</dbReference>
<gene>
    <name evidence="3" type="ORF">KSB_61770</name>
    <name evidence="4" type="ORF">KSB_91850</name>
</gene>
<dbReference type="InterPro" id="IPR049030">
    <property type="entry name" value="AI2M-like_HNH"/>
</dbReference>
<evidence type="ECO:0000313" key="3">
    <source>
        <dbReference type="EMBL" id="GHO57702.1"/>
    </source>
</evidence>
<feature type="domain" description="Reverse transcriptase" evidence="2">
    <location>
        <begin position="102"/>
        <end position="389"/>
    </location>
</feature>
<dbReference type="EMBL" id="BNJG01000006">
    <property type="protein sequence ID" value="GHO60710.1"/>
    <property type="molecule type" value="Genomic_DNA"/>
</dbReference>
<dbReference type="EMBL" id="BNJG01000002">
    <property type="protein sequence ID" value="GHO57702.1"/>
    <property type="molecule type" value="Genomic_DNA"/>
</dbReference>
<dbReference type="InterPro" id="IPR051083">
    <property type="entry name" value="GrpII_Intron_Splice-Mob/Def"/>
</dbReference>
<dbReference type="Pfam" id="PF01348">
    <property type="entry name" value="Intron_maturas2"/>
    <property type="match status" value="1"/>
</dbReference>
<name>A0ABQ3V7V9_9CHLR</name>
<dbReference type="InterPro" id="IPR024937">
    <property type="entry name" value="Domain_X"/>
</dbReference>
<dbReference type="InterPro" id="IPR000477">
    <property type="entry name" value="RT_dom"/>
</dbReference>
<evidence type="ECO:0000313" key="4">
    <source>
        <dbReference type="EMBL" id="GHO60710.1"/>
    </source>
</evidence>
<dbReference type="Pfam" id="PF21368">
    <property type="entry name" value="AI2M-like_HNH"/>
    <property type="match status" value="1"/>
</dbReference>
<dbReference type="Pfam" id="PF00078">
    <property type="entry name" value="RVT_1"/>
    <property type="match status" value="1"/>
</dbReference>
<reference evidence="4 5" key="1">
    <citation type="journal article" date="2021" name="Int. J. Syst. Evol. Microbiol.">
        <title>Reticulibacter mediterranei gen. nov., sp. nov., within the new family Reticulibacteraceae fam. nov., and Ktedonospora formicarum gen. nov., sp. nov., Ktedonobacter robiniae sp. nov., Dictyobacter formicarum sp. nov. and Dictyobacter arantiisoli sp. nov., belonging to the class Ktedonobacteria.</title>
        <authorList>
            <person name="Yabe S."/>
            <person name="Zheng Y."/>
            <person name="Wang C.M."/>
            <person name="Sakai Y."/>
            <person name="Abe K."/>
            <person name="Yokota A."/>
            <person name="Donadio S."/>
            <person name="Cavaletti L."/>
            <person name="Monciardini P."/>
        </authorList>
    </citation>
    <scope>NUCLEOTIDE SEQUENCE [LARGE SCALE GENOMIC DNA]</scope>
    <source>
        <strain evidence="4 5">SOSP1-30</strain>
    </source>
</reference>
<accession>A0ABQ3V7V9</accession>
<proteinExistence type="predicted"/>
<comment type="caution">
    <text evidence="4">The sequence shown here is derived from an EMBL/GenBank/DDBJ whole genome shotgun (WGS) entry which is preliminary data.</text>
</comment>
<evidence type="ECO:0000259" key="2">
    <source>
        <dbReference type="PROSITE" id="PS50878"/>
    </source>
</evidence>
<dbReference type="Proteomes" id="UP000654345">
    <property type="component" value="Unassembled WGS sequence"/>
</dbReference>
<organism evidence="4 5">
    <name type="scientific">Ktedonobacter robiniae</name>
    <dbReference type="NCBI Taxonomy" id="2778365"/>
    <lineage>
        <taxon>Bacteria</taxon>
        <taxon>Bacillati</taxon>
        <taxon>Chloroflexota</taxon>
        <taxon>Ktedonobacteria</taxon>
        <taxon>Ktedonobacterales</taxon>
        <taxon>Ktedonobacteraceae</taxon>
        <taxon>Ktedonobacter</taxon>
    </lineage>
</organism>
<sequence length="662" mass="76472">MGEERPIHGTPESGVQGEGAQVFQWQGTREEHTVQEPNTLLAILRVMAKKPAVTFDKLFQKLYNIELWLLAYESIAPKPGNMTAGIDGKTIDGAGFKLITDLIADLKASRYTPRPVRRTYIPKANGTPRPLGIPSFQEKLLQTVVKLILEAIYEPTFSEMSHGFRPQRSCHTALEQIKNEMYGVRWWVEGDIKGFFDNVSHDTLITILSKRITDKRFLHLIGQFLKAGYVEDWRYHQTYSGVPQGGNLSPLLSNIYLNELDQTMAKKIAEFNQGADRKRTKEYQQISAKVARAKKKARKTGDWTRYKALRKDMLKTQAKDPQDPDYRRLHFVRYADDWLAGVIGSKADAVDLKKWLETYLKEELQLELSAEKTLITNSKRRVRFLGYDIKRWAGERIYRFRTKKGQVITKRTGTYQLRFLMPRNKTMAFAKQYGDTRNWHGKHRNSLLRLSELEILMMYNAEIRGFLGYYALADNLVEVADKVLWLTTSSFFRTLAGKRQSSVKKVAKSLKRGAGRYVMTLQREGKPTKEYELVSSTRQLKREGSRSRQIDLQPNTWMYRNRTELGKRLLAHQCEWCGTRLGQIEVHHVRKLGNLKGKVSWERQMIQRHRKTMILCAECHDELHAGTLSEKKKRRENGRAVYPERGMGGSEGSSVRPDVAIH</sequence>
<dbReference type="SUPFAM" id="SSF56672">
    <property type="entry name" value="DNA/RNA polymerases"/>
    <property type="match status" value="1"/>
</dbReference>
<evidence type="ECO:0000256" key="1">
    <source>
        <dbReference type="SAM" id="MobiDB-lite"/>
    </source>
</evidence>
<protein>
    <submittedName>
        <fullName evidence="4">Maturase</fullName>
    </submittedName>
</protein>
<evidence type="ECO:0000313" key="5">
    <source>
        <dbReference type="Proteomes" id="UP000654345"/>
    </source>
</evidence>
<dbReference type="InterPro" id="IPR043502">
    <property type="entry name" value="DNA/RNA_pol_sf"/>
</dbReference>